<dbReference type="Proteomes" id="UP000642748">
    <property type="component" value="Unassembled WGS sequence"/>
</dbReference>
<protein>
    <submittedName>
        <fullName evidence="1">Uncharacterized protein</fullName>
    </submittedName>
</protein>
<evidence type="ECO:0000313" key="1">
    <source>
        <dbReference type="EMBL" id="GIH19649.1"/>
    </source>
</evidence>
<dbReference type="PROSITE" id="PS51257">
    <property type="entry name" value="PROKAR_LIPOPROTEIN"/>
    <property type="match status" value="1"/>
</dbReference>
<dbReference type="EMBL" id="BONZ01000083">
    <property type="protein sequence ID" value="GIH19649.1"/>
    <property type="molecule type" value="Genomic_DNA"/>
</dbReference>
<name>A0A8J3R0K2_9ACTN</name>
<sequence length="70" mass="7678">MSIRAALGHWVLLSTSCLMLVCTSWTLAKISSAVAVQVNGLAWVFWWAGPAQGQYPRSDPSWQLLTRCGV</sequence>
<keyword evidence="2" id="KW-1185">Reference proteome</keyword>
<accession>A0A8J3R0K2</accession>
<gene>
    <name evidence="1" type="ORF">Raf01_78210</name>
</gene>
<evidence type="ECO:0000313" key="2">
    <source>
        <dbReference type="Proteomes" id="UP000642748"/>
    </source>
</evidence>
<organism evidence="1 2">
    <name type="scientific">Rugosimonospora africana</name>
    <dbReference type="NCBI Taxonomy" id="556532"/>
    <lineage>
        <taxon>Bacteria</taxon>
        <taxon>Bacillati</taxon>
        <taxon>Actinomycetota</taxon>
        <taxon>Actinomycetes</taxon>
        <taxon>Micromonosporales</taxon>
        <taxon>Micromonosporaceae</taxon>
        <taxon>Rugosimonospora</taxon>
    </lineage>
</organism>
<proteinExistence type="predicted"/>
<comment type="caution">
    <text evidence="1">The sequence shown here is derived from an EMBL/GenBank/DDBJ whole genome shotgun (WGS) entry which is preliminary data.</text>
</comment>
<reference evidence="1" key="1">
    <citation type="submission" date="2021-01" db="EMBL/GenBank/DDBJ databases">
        <title>Whole genome shotgun sequence of Rugosimonospora africana NBRC 104875.</title>
        <authorList>
            <person name="Komaki H."/>
            <person name="Tamura T."/>
        </authorList>
    </citation>
    <scope>NUCLEOTIDE SEQUENCE</scope>
    <source>
        <strain evidence="1">NBRC 104875</strain>
    </source>
</reference>
<dbReference type="AlphaFoldDB" id="A0A8J3R0K2"/>